<feature type="transmembrane region" description="Helical" evidence="1">
    <location>
        <begin position="158"/>
        <end position="178"/>
    </location>
</feature>
<feature type="transmembrane region" description="Helical" evidence="1">
    <location>
        <begin position="71"/>
        <end position="89"/>
    </location>
</feature>
<feature type="transmembrane region" description="Helical" evidence="1">
    <location>
        <begin position="46"/>
        <end position="65"/>
    </location>
</feature>
<feature type="transmembrane region" description="Helical" evidence="1">
    <location>
        <begin position="297"/>
        <end position="317"/>
    </location>
</feature>
<sequence length="378" mass="44343">MPFSWKIFNFEISVVTFNPYTIGIILLLFYSLYCIFFKGFRYDFDLIDLIITLICISFFISTILADNVIDAGFLAFHAIFIPVVSYFVIKTLINNDLEYKQAILFFIVSISIFGLFALFEYLKTYQRVFVLSVPPIGVATFLSVGILYLVYSKWYKNFLGLIGLFISFIGFIVTFSRIYTLTLIFSPIFYKFFKNGKVFFLILFFFLFSFLFTIYITYNPDIININEKQCLKIRGGERTIKRLLNVNFYKCSLYGRAILYRLGFYNFLKKPFFGVGLYRGRTKGLPVITQHNFHVEWLEFGGIFGYLLYISLFILFFKKYSSFVYDNFIVINLLIIFIVLCNSLTNGFMHGKMPYVSFIMMGFTAARYKIIKLLNPNI</sequence>
<dbReference type="Proteomes" id="UP000886289">
    <property type="component" value="Unassembled WGS sequence"/>
</dbReference>
<feature type="transmembrane region" description="Helical" evidence="1">
    <location>
        <begin position="128"/>
        <end position="151"/>
    </location>
</feature>
<feature type="transmembrane region" description="Helical" evidence="1">
    <location>
        <begin position="198"/>
        <end position="218"/>
    </location>
</feature>
<gene>
    <name evidence="2" type="ORF">ENG63_04420</name>
</gene>
<feature type="transmembrane region" description="Helical" evidence="1">
    <location>
        <begin position="101"/>
        <end position="122"/>
    </location>
</feature>
<dbReference type="AlphaFoldDB" id="A0A7C0Y5E8"/>
<reference evidence="2" key="1">
    <citation type="journal article" date="2020" name="mSystems">
        <title>Genome- and Community-Level Interaction Insights into Carbon Utilization and Element Cycling Functions of Hydrothermarchaeota in Hydrothermal Sediment.</title>
        <authorList>
            <person name="Zhou Z."/>
            <person name="Liu Y."/>
            <person name="Xu W."/>
            <person name="Pan J."/>
            <person name="Luo Z.H."/>
            <person name="Li M."/>
        </authorList>
    </citation>
    <scope>NUCLEOTIDE SEQUENCE [LARGE SCALE GENOMIC DNA]</scope>
    <source>
        <strain evidence="2">HyVt-233</strain>
    </source>
</reference>
<accession>A0A7C0Y5E8</accession>
<proteinExistence type="predicted"/>
<comment type="caution">
    <text evidence="2">The sequence shown here is derived from an EMBL/GenBank/DDBJ whole genome shotgun (WGS) entry which is preliminary data.</text>
</comment>
<protein>
    <recommendedName>
        <fullName evidence="3">O-antigen ligase domain-containing protein</fullName>
    </recommendedName>
</protein>
<feature type="transmembrane region" description="Helical" evidence="1">
    <location>
        <begin position="323"/>
        <end position="341"/>
    </location>
</feature>
<organism evidence="2">
    <name type="scientific">Desulfofervidus auxilii</name>
    <dbReference type="NCBI Taxonomy" id="1621989"/>
    <lineage>
        <taxon>Bacteria</taxon>
        <taxon>Pseudomonadati</taxon>
        <taxon>Thermodesulfobacteriota</taxon>
        <taxon>Candidatus Desulfofervidia</taxon>
        <taxon>Candidatus Desulfofervidales</taxon>
        <taxon>Candidatus Desulfofervidaceae</taxon>
        <taxon>Candidatus Desulfofervidus</taxon>
    </lineage>
</organism>
<dbReference type="EMBL" id="DRBS01000172">
    <property type="protein sequence ID" value="HDD44089.1"/>
    <property type="molecule type" value="Genomic_DNA"/>
</dbReference>
<name>A0A7C0Y5E8_DESA2</name>
<evidence type="ECO:0000313" key="2">
    <source>
        <dbReference type="EMBL" id="HDD44089.1"/>
    </source>
</evidence>
<keyword evidence="1" id="KW-0812">Transmembrane</keyword>
<keyword evidence="1" id="KW-0472">Membrane</keyword>
<keyword evidence="1" id="KW-1133">Transmembrane helix</keyword>
<evidence type="ECO:0000256" key="1">
    <source>
        <dbReference type="SAM" id="Phobius"/>
    </source>
</evidence>
<feature type="transmembrane region" description="Helical" evidence="1">
    <location>
        <begin position="20"/>
        <end position="39"/>
    </location>
</feature>
<evidence type="ECO:0008006" key="3">
    <source>
        <dbReference type="Google" id="ProtNLM"/>
    </source>
</evidence>